<gene>
    <name evidence="1" type="ORF">COLO4_28244</name>
</gene>
<dbReference type="Proteomes" id="UP000187203">
    <property type="component" value="Unassembled WGS sequence"/>
</dbReference>
<protein>
    <submittedName>
        <fullName evidence="1">Uncharacterized protein</fullName>
    </submittedName>
</protein>
<accession>A0A1R3HMC8</accession>
<comment type="caution">
    <text evidence="1">The sequence shown here is derived from an EMBL/GenBank/DDBJ whole genome shotgun (WGS) entry which is preliminary data.</text>
</comment>
<name>A0A1R3HMC8_9ROSI</name>
<proteinExistence type="predicted"/>
<sequence length="115" mass="13000">MGYASAMKEKYGNAAATHDFDPQIWSKVVGGIGHGYLYGFGREDPRVIMGFHNLIDLPHLYPLLQIAATLLNHKWSNGEASIGWNLTKTSSRCLESYGFPTSSSINFWRWRLLHN</sequence>
<evidence type="ECO:0000313" key="1">
    <source>
        <dbReference type="EMBL" id="OMO71458.1"/>
    </source>
</evidence>
<organism evidence="1 2">
    <name type="scientific">Corchorus olitorius</name>
    <dbReference type="NCBI Taxonomy" id="93759"/>
    <lineage>
        <taxon>Eukaryota</taxon>
        <taxon>Viridiplantae</taxon>
        <taxon>Streptophyta</taxon>
        <taxon>Embryophyta</taxon>
        <taxon>Tracheophyta</taxon>
        <taxon>Spermatophyta</taxon>
        <taxon>Magnoliopsida</taxon>
        <taxon>eudicotyledons</taxon>
        <taxon>Gunneridae</taxon>
        <taxon>Pentapetalae</taxon>
        <taxon>rosids</taxon>
        <taxon>malvids</taxon>
        <taxon>Malvales</taxon>
        <taxon>Malvaceae</taxon>
        <taxon>Grewioideae</taxon>
        <taxon>Apeibeae</taxon>
        <taxon>Corchorus</taxon>
    </lineage>
</organism>
<dbReference type="EMBL" id="AWUE01019795">
    <property type="protein sequence ID" value="OMO71458.1"/>
    <property type="molecule type" value="Genomic_DNA"/>
</dbReference>
<reference evidence="2" key="1">
    <citation type="submission" date="2013-09" db="EMBL/GenBank/DDBJ databases">
        <title>Corchorus olitorius genome sequencing.</title>
        <authorList>
            <person name="Alam M."/>
            <person name="Haque M.S."/>
            <person name="Islam M.S."/>
            <person name="Emdad E.M."/>
            <person name="Islam M.M."/>
            <person name="Ahmed B."/>
            <person name="Halim A."/>
            <person name="Hossen Q.M.M."/>
            <person name="Hossain M.Z."/>
            <person name="Ahmed R."/>
            <person name="Khan M.M."/>
            <person name="Islam R."/>
            <person name="Rashid M.M."/>
            <person name="Khan S.A."/>
            <person name="Rahman M.S."/>
            <person name="Alam M."/>
            <person name="Yahiya A.S."/>
            <person name="Khan M.S."/>
            <person name="Azam M.S."/>
            <person name="Haque T."/>
            <person name="Lashkar M.Z.H."/>
            <person name="Akhand A.I."/>
            <person name="Morshed G."/>
            <person name="Roy S."/>
            <person name="Uddin K.S."/>
            <person name="Rabeya T."/>
            <person name="Hossain A.S."/>
            <person name="Chowdhury A."/>
            <person name="Snigdha A.R."/>
            <person name="Mortoza M.S."/>
            <person name="Matin S.A."/>
            <person name="Hoque S.M.E."/>
            <person name="Islam M.K."/>
            <person name="Roy D.K."/>
            <person name="Haider R."/>
            <person name="Moosa M.M."/>
            <person name="Elias S.M."/>
            <person name="Hasan A.M."/>
            <person name="Jahan S."/>
            <person name="Shafiuddin M."/>
            <person name="Mahmood N."/>
            <person name="Shommy N.S."/>
        </authorList>
    </citation>
    <scope>NUCLEOTIDE SEQUENCE [LARGE SCALE GENOMIC DNA]</scope>
    <source>
        <strain evidence="2">cv. O-4</strain>
    </source>
</reference>
<evidence type="ECO:0000313" key="2">
    <source>
        <dbReference type="Proteomes" id="UP000187203"/>
    </source>
</evidence>
<keyword evidence="2" id="KW-1185">Reference proteome</keyword>
<dbReference type="AlphaFoldDB" id="A0A1R3HMC8"/>